<dbReference type="PANTHER" id="PTHR43280:SF27">
    <property type="entry name" value="TRANSCRIPTIONAL REGULATOR MTLR"/>
    <property type="match status" value="1"/>
</dbReference>
<evidence type="ECO:0000259" key="4">
    <source>
        <dbReference type="PROSITE" id="PS01124"/>
    </source>
</evidence>
<dbReference type="Gene3D" id="2.60.120.10">
    <property type="entry name" value="Jelly Rolls"/>
    <property type="match status" value="1"/>
</dbReference>
<name>A0ABQ6G6A4_9BACL</name>
<feature type="domain" description="HTH araC/xylS-type" evidence="4">
    <location>
        <begin position="186"/>
        <end position="284"/>
    </location>
</feature>
<organism evidence="5 6">
    <name type="scientific">Paenibacillus glycanilyticus</name>
    <dbReference type="NCBI Taxonomy" id="126569"/>
    <lineage>
        <taxon>Bacteria</taxon>
        <taxon>Bacillati</taxon>
        <taxon>Bacillota</taxon>
        <taxon>Bacilli</taxon>
        <taxon>Bacillales</taxon>
        <taxon>Paenibacillaceae</taxon>
        <taxon>Paenibacillus</taxon>
    </lineage>
</organism>
<keyword evidence="3" id="KW-0804">Transcription</keyword>
<dbReference type="SMART" id="SM00342">
    <property type="entry name" value="HTH_ARAC"/>
    <property type="match status" value="1"/>
</dbReference>
<dbReference type="InterPro" id="IPR018060">
    <property type="entry name" value="HTH_AraC"/>
</dbReference>
<keyword evidence="1" id="KW-0805">Transcription regulation</keyword>
<dbReference type="PROSITE" id="PS00041">
    <property type="entry name" value="HTH_ARAC_FAMILY_1"/>
    <property type="match status" value="1"/>
</dbReference>
<sequence>MIPILNGAKETVSYGEHLGLRIYLNKEVENYPIHWHTAVEVIMPLDNIYTVIVDETKHVLYPNDILVLPPGELHEIFAPDSGTRLILQFDCSLLYSLNGFDSTFHLLRPCLLLTAEQNKELHGLVRPMLLELVNEYFSQTMLKEASVYAKLIAFFVTLARNFMQEERGFPRTKGHNKQHKYIDKFLQVCNYMNEHCTEDIRVEELAELSGFSKYHFTKMFKQYMGLSYYDYLIQHRIMHAENLLTDPNLSIMEVAMRSGFGSLPTFNRVFKTYKKCTPSEYKALNKIG</sequence>
<gene>
    <name evidence="5" type="ORF">MU1_08530</name>
</gene>
<dbReference type="Gene3D" id="1.10.10.60">
    <property type="entry name" value="Homeodomain-like"/>
    <property type="match status" value="2"/>
</dbReference>
<evidence type="ECO:0000313" key="5">
    <source>
        <dbReference type="EMBL" id="GLX66509.1"/>
    </source>
</evidence>
<dbReference type="SUPFAM" id="SSF51215">
    <property type="entry name" value="Regulatory protein AraC"/>
    <property type="match status" value="1"/>
</dbReference>
<dbReference type="Proteomes" id="UP001157114">
    <property type="component" value="Unassembled WGS sequence"/>
</dbReference>
<protein>
    <recommendedName>
        <fullName evidence="4">HTH araC/xylS-type domain-containing protein</fullName>
    </recommendedName>
</protein>
<reference evidence="5 6" key="1">
    <citation type="submission" date="2023-03" db="EMBL/GenBank/DDBJ databases">
        <title>Draft genome sequence of the bacteria which degrade cell wall of Tricholomamatutake.</title>
        <authorList>
            <person name="Konishi Y."/>
            <person name="Fukuta Y."/>
            <person name="Shirasaka N."/>
        </authorList>
    </citation>
    <scope>NUCLEOTIDE SEQUENCE [LARGE SCALE GENOMIC DNA]</scope>
    <source>
        <strain evidence="6">mu1</strain>
    </source>
</reference>
<dbReference type="InterPro" id="IPR014710">
    <property type="entry name" value="RmlC-like_jellyroll"/>
</dbReference>
<evidence type="ECO:0000256" key="1">
    <source>
        <dbReference type="ARBA" id="ARBA00023015"/>
    </source>
</evidence>
<evidence type="ECO:0000256" key="2">
    <source>
        <dbReference type="ARBA" id="ARBA00023125"/>
    </source>
</evidence>
<dbReference type="Pfam" id="PF12833">
    <property type="entry name" value="HTH_18"/>
    <property type="match status" value="1"/>
</dbReference>
<keyword evidence="6" id="KW-1185">Reference proteome</keyword>
<evidence type="ECO:0000256" key="3">
    <source>
        <dbReference type="ARBA" id="ARBA00023163"/>
    </source>
</evidence>
<evidence type="ECO:0000313" key="6">
    <source>
        <dbReference type="Proteomes" id="UP001157114"/>
    </source>
</evidence>
<dbReference type="EMBL" id="BSSQ01000003">
    <property type="protein sequence ID" value="GLX66509.1"/>
    <property type="molecule type" value="Genomic_DNA"/>
</dbReference>
<proteinExistence type="predicted"/>
<keyword evidence="2" id="KW-0238">DNA-binding</keyword>
<dbReference type="InterPro" id="IPR009057">
    <property type="entry name" value="Homeodomain-like_sf"/>
</dbReference>
<accession>A0ABQ6G6A4</accession>
<dbReference type="InterPro" id="IPR037923">
    <property type="entry name" value="HTH-like"/>
</dbReference>
<dbReference type="InterPro" id="IPR018062">
    <property type="entry name" value="HTH_AraC-typ_CS"/>
</dbReference>
<dbReference type="PROSITE" id="PS01124">
    <property type="entry name" value="HTH_ARAC_FAMILY_2"/>
    <property type="match status" value="1"/>
</dbReference>
<dbReference type="CDD" id="cd02208">
    <property type="entry name" value="cupin_RmlC-like"/>
    <property type="match status" value="1"/>
</dbReference>
<dbReference type="SUPFAM" id="SSF46689">
    <property type="entry name" value="Homeodomain-like"/>
    <property type="match status" value="2"/>
</dbReference>
<dbReference type="RefSeq" id="WP_284237205.1">
    <property type="nucleotide sequence ID" value="NZ_BSSQ01000003.1"/>
</dbReference>
<comment type="caution">
    <text evidence="5">The sequence shown here is derived from an EMBL/GenBank/DDBJ whole genome shotgun (WGS) entry which is preliminary data.</text>
</comment>
<dbReference type="PANTHER" id="PTHR43280">
    <property type="entry name" value="ARAC-FAMILY TRANSCRIPTIONAL REGULATOR"/>
    <property type="match status" value="1"/>
</dbReference>